<accession>A0A2M4D6L3</accession>
<evidence type="ECO:0000313" key="1">
    <source>
        <dbReference type="EMBL" id="MBW73203.1"/>
    </source>
</evidence>
<sequence>MGACVRLCVCVFTCGHGFFSFTSSTESSIFQLIKGRKKNRNDRPKRSAIVDDADAITGSSGGGGGVPFLVSMRNVPPRV</sequence>
<protein>
    <submittedName>
        <fullName evidence="1">Putative secreted protein</fullName>
    </submittedName>
</protein>
<organism evidence="1">
    <name type="scientific">Anopheles darlingi</name>
    <name type="common">Mosquito</name>
    <dbReference type="NCBI Taxonomy" id="43151"/>
    <lineage>
        <taxon>Eukaryota</taxon>
        <taxon>Metazoa</taxon>
        <taxon>Ecdysozoa</taxon>
        <taxon>Arthropoda</taxon>
        <taxon>Hexapoda</taxon>
        <taxon>Insecta</taxon>
        <taxon>Pterygota</taxon>
        <taxon>Neoptera</taxon>
        <taxon>Endopterygota</taxon>
        <taxon>Diptera</taxon>
        <taxon>Nematocera</taxon>
        <taxon>Culicoidea</taxon>
        <taxon>Culicidae</taxon>
        <taxon>Anophelinae</taxon>
        <taxon>Anopheles</taxon>
    </lineage>
</organism>
<dbReference type="AlphaFoldDB" id="A0A2M4D6L3"/>
<name>A0A2M4D6L3_ANODA</name>
<proteinExistence type="predicted"/>
<reference evidence="1" key="1">
    <citation type="submission" date="2018-01" db="EMBL/GenBank/DDBJ databases">
        <title>An insight into the sialome of Amazonian anophelines.</title>
        <authorList>
            <person name="Ribeiro J.M."/>
            <person name="Scarpassa V."/>
            <person name="Calvo E."/>
        </authorList>
    </citation>
    <scope>NUCLEOTIDE SEQUENCE</scope>
</reference>
<dbReference type="EMBL" id="GGFL01009025">
    <property type="protein sequence ID" value="MBW73203.1"/>
    <property type="molecule type" value="Transcribed_RNA"/>
</dbReference>